<reference evidence="1" key="1">
    <citation type="submission" date="2014-12" db="EMBL/GenBank/DDBJ databases">
        <title>Insight into the proteome of Arion vulgaris.</title>
        <authorList>
            <person name="Aradska J."/>
            <person name="Bulat T."/>
            <person name="Smidak R."/>
            <person name="Sarate P."/>
            <person name="Gangsoo J."/>
            <person name="Sialana F."/>
            <person name="Bilban M."/>
            <person name="Lubec G."/>
        </authorList>
    </citation>
    <scope>NUCLEOTIDE SEQUENCE</scope>
    <source>
        <tissue evidence="1">Skin</tissue>
    </source>
</reference>
<sequence length="86" mass="10204">SWKAEGEDIGWSVIVVRQKIDVRTDYMHQAERVGERHELLCWHLIYINVLLNCVIHLGTMNQQLEDTNRFVGVHNEAYFMEIKAYE</sequence>
<accession>A0A0B7BI48</accession>
<gene>
    <name evidence="1" type="primary">ORF185193</name>
</gene>
<protein>
    <submittedName>
        <fullName evidence="1">Uncharacterized protein</fullName>
    </submittedName>
</protein>
<feature type="non-terminal residue" evidence="1">
    <location>
        <position position="1"/>
    </location>
</feature>
<dbReference type="AlphaFoldDB" id="A0A0B7BI48"/>
<name>A0A0B7BI48_9EUPU</name>
<evidence type="ECO:0000313" key="1">
    <source>
        <dbReference type="EMBL" id="CEK91850.1"/>
    </source>
</evidence>
<proteinExistence type="predicted"/>
<organism evidence="1">
    <name type="scientific">Arion vulgaris</name>
    <dbReference type="NCBI Taxonomy" id="1028688"/>
    <lineage>
        <taxon>Eukaryota</taxon>
        <taxon>Metazoa</taxon>
        <taxon>Spiralia</taxon>
        <taxon>Lophotrochozoa</taxon>
        <taxon>Mollusca</taxon>
        <taxon>Gastropoda</taxon>
        <taxon>Heterobranchia</taxon>
        <taxon>Euthyneura</taxon>
        <taxon>Panpulmonata</taxon>
        <taxon>Eupulmonata</taxon>
        <taxon>Stylommatophora</taxon>
        <taxon>Helicina</taxon>
        <taxon>Arionoidea</taxon>
        <taxon>Arionidae</taxon>
        <taxon>Arion</taxon>
    </lineage>
</organism>
<dbReference type="EMBL" id="HACG01044985">
    <property type="protein sequence ID" value="CEK91850.1"/>
    <property type="molecule type" value="Transcribed_RNA"/>
</dbReference>